<evidence type="ECO:0000256" key="4">
    <source>
        <dbReference type="SAM" id="Coils"/>
    </source>
</evidence>
<proteinExistence type="inferred from homology"/>
<comment type="caution">
    <text evidence="6">The sequence shown here is derived from an EMBL/GenBank/DDBJ whole genome shotgun (WGS) entry which is preliminary data.</text>
</comment>
<organism evidence="6 7">
    <name type="scientific">Clostridium facile</name>
    <dbReference type="NCBI Taxonomy" id="2763035"/>
    <lineage>
        <taxon>Bacteria</taxon>
        <taxon>Bacillati</taxon>
        <taxon>Bacillota</taxon>
        <taxon>Clostridia</taxon>
        <taxon>Eubacteriales</taxon>
        <taxon>Clostridiaceae</taxon>
        <taxon>Clostridium</taxon>
    </lineage>
</organism>
<keyword evidence="7" id="KW-1185">Reference proteome</keyword>
<keyword evidence="4" id="KW-0175">Coiled coil</keyword>
<sequence length="949" mass="110982">MRLLQLRFSAFGPFPTEQILDFTKLQQNALFLVTGDTGAGKTSIFDAISFALYGEVNGKRKEPRTLKSDFAPKDRLCYVEFRFESHGETYQIYREPEQLSPKQRGKGFVTRKHKAELTLPDGKKITDLKEIKQKIEQEIIGLSSDHFYKIVMLPQGQFQKLLTEKNTDKLATFRTIFGTEYFQKVTDAFYSSTKSVEQENRLLIQQNQNLRSKIHIVDSALEQELHSEFPDDTACLKLLQQQNQRMEQELQQLERNIQQKETEFQQAANQLTHQRELHQQQERLQKFQGKQNQLEAQQAEIAAQKQFLQQLKQVEQIRGMEQQLRDVEKMFLEGQNRKNELQQQLQQVRQSKQELYHQQEQLYAQAEGMERAQQQLDSLRQLFPLVEQLETFQQKQMELEQSISWTEQAVERQRMVVESTQLQELFRLMQTTEQKRGELEQKETEYQQGCKRYFEAQAFLLGEQLQPGQPCPVCGSREHPCPAPGGEEQIVSYQEVLSLQHQRDEVQTQLLQLEQQLEAKQQQLSDWKIDTPDFQEQLEQRIAQLKEILQTSLEGWDSEEPYQEKLRRLNSQLEQTTEYLIPLREKIRQEDGTLPTLEGIQQSVSQLELKLSQYRSQRESCEQQETQLQTQFSQLEGQIIQLEQELEQKKQQKGQLEGHFTQFLQQSHLKEQEYQTLVVQLEQIPQLEADIRSYETECSNVQAVLQELALQLNGQELLQLSVLEQKQQQLQEEKQRLTKEREQLLQQFHQNVSCEEEYRAHLEKIQQLTEKYGILKKLSDLTKGTTKRMGFEKYVLAFYFDRIISRANLRFDQMTNGRYRMERMKGQTDGFDIQVMDFYTGQTRHISTLSGGETFLASLALSLGLADIIMQQNGGIQLNTMFVDEGFGSLDSDALRQAIHCFTQLNQGNRMVGIISHVPELREQIANQFVVEKNTAGSGSKVFLKQANQ</sequence>
<dbReference type="PANTHER" id="PTHR32114">
    <property type="entry name" value="ABC TRANSPORTER ABCH.3"/>
    <property type="match status" value="1"/>
</dbReference>
<feature type="coiled-coil region" evidence="4">
    <location>
        <begin position="691"/>
        <end position="771"/>
    </location>
</feature>
<evidence type="ECO:0000313" key="6">
    <source>
        <dbReference type="EMBL" id="MBC5786862.1"/>
    </source>
</evidence>
<dbReference type="PANTHER" id="PTHR32114:SF2">
    <property type="entry name" value="ABC TRANSPORTER ABCH.3"/>
    <property type="match status" value="1"/>
</dbReference>
<feature type="domain" description="Rad50/SbcC-type AAA" evidence="5">
    <location>
        <begin position="6"/>
        <end position="264"/>
    </location>
</feature>
<name>A0ABR7IP07_9CLOT</name>
<feature type="coiled-coil region" evidence="4">
    <location>
        <begin position="193"/>
        <end position="358"/>
    </location>
</feature>
<dbReference type="EMBL" id="JACOQK010000001">
    <property type="protein sequence ID" value="MBC5786862.1"/>
    <property type="molecule type" value="Genomic_DNA"/>
</dbReference>
<gene>
    <name evidence="6" type="ORF">H8Z77_02345</name>
</gene>
<dbReference type="Proteomes" id="UP000649151">
    <property type="component" value="Unassembled WGS sequence"/>
</dbReference>
<feature type="coiled-coil region" evidence="4">
    <location>
        <begin position="496"/>
        <end position="555"/>
    </location>
</feature>
<comment type="subunit">
    <text evidence="2">Heterodimer of SbcC and SbcD.</text>
</comment>
<evidence type="ECO:0000256" key="3">
    <source>
        <dbReference type="ARBA" id="ARBA00013368"/>
    </source>
</evidence>
<feature type="coiled-coil region" evidence="4">
    <location>
        <begin position="597"/>
        <end position="659"/>
    </location>
</feature>
<evidence type="ECO:0000256" key="2">
    <source>
        <dbReference type="ARBA" id="ARBA00011322"/>
    </source>
</evidence>
<dbReference type="InterPro" id="IPR038729">
    <property type="entry name" value="Rad50/SbcC_AAA"/>
</dbReference>
<dbReference type="Pfam" id="PF13476">
    <property type="entry name" value="AAA_23"/>
    <property type="match status" value="1"/>
</dbReference>
<dbReference type="Gene3D" id="3.40.50.300">
    <property type="entry name" value="P-loop containing nucleotide triphosphate hydrolases"/>
    <property type="match status" value="2"/>
</dbReference>
<dbReference type="RefSeq" id="WP_186996056.1">
    <property type="nucleotide sequence ID" value="NZ_JACOQK010000001.1"/>
</dbReference>
<accession>A0ABR7IP07</accession>
<dbReference type="Pfam" id="PF13558">
    <property type="entry name" value="SbcC_Walker_B"/>
    <property type="match status" value="1"/>
</dbReference>
<evidence type="ECO:0000259" key="5">
    <source>
        <dbReference type="Pfam" id="PF13476"/>
    </source>
</evidence>
<dbReference type="InterPro" id="IPR027417">
    <property type="entry name" value="P-loop_NTPase"/>
</dbReference>
<comment type="similarity">
    <text evidence="1">Belongs to the SMC family. SbcC subfamily.</text>
</comment>
<evidence type="ECO:0000313" key="7">
    <source>
        <dbReference type="Proteomes" id="UP000649151"/>
    </source>
</evidence>
<dbReference type="SUPFAM" id="SSF52540">
    <property type="entry name" value="P-loop containing nucleoside triphosphate hydrolases"/>
    <property type="match status" value="1"/>
</dbReference>
<reference evidence="6 7" key="1">
    <citation type="submission" date="2020-08" db="EMBL/GenBank/DDBJ databases">
        <title>Genome public.</title>
        <authorList>
            <person name="Liu C."/>
            <person name="Sun Q."/>
        </authorList>
    </citation>
    <scope>NUCLEOTIDE SEQUENCE [LARGE SCALE GENOMIC DNA]</scope>
    <source>
        <strain evidence="6 7">NSJ-27</strain>
    </source>
</reference>
<evidence type="ECO:0000256" key="1">
    <source>
        <dbReference type="ARBA" id="ARBA00006930"/>
    </source>
</evidence>
<protein>
    <recommendedName>
        <fullName evidence="3">Nuclease SbcCD subunit C</fullName>
    </recommendedName>
</protein>